<proteinExistence type="predicted"/>
<sequence>MIKGEILDVVKTINIKNSVSRIRHFEDKIGVIDKKNTYRIFKIENYELDGGFRINLPENNPIENSVDISSSGNYLAIAIKGKNKTTIWDINQKKLIHTLGWHKGEVLSVSFDNEENYLLTGGMDGRGYLWSIESGGMVLSLPPHPDYILASSFSKNSLWCATGSYDRLISIVNITSININYRKKSHRGAITKIIFLKKYMISGDKTGEIIVWDYTKGKIIAKLSGVSDMVIDMVTDEKEEYLFVISKEKKVYLYSLNEFELVTDKFIKLNEFPSCLEFVGEKSELLIGTLSSSIYVYNIFSDNKKLIKFINENNYEKAYELIKENPFLKRTNEYKTLEDKWNKTIELAYKLMEKGDYDKAKFILKPFLAVPQKRTIIQNILNDFGEFEKFKQAVLKLKYPLAYSLANQYPSFKETIYYKKMENDFKKVFNKAKELIKIKGQEEKVKKLLMPFRGVPQKTPLIQALFNDKHLYDLLNTLFLKRQFDKFFELISRNPFLYESSEYENAMKYAEKLDNAIRDFLNKGEFKKVISYSNILRDFPEYKEKAEEYIKKAKVYMNFLNALSNNNFDLIEKMVIDYPFLIDTNDYQDYKKNVTNKFKQVEKYSAFGDVENILKIIKDLLKSKTFYYKIIGLIKSAYLNQLLKLLQKKDKSKLEKGINNYISYFDMDNEIKDIINIANKLNLNIKVTSSEKNKLIDLEFMPKFIWEEA</sequence>
<dbReference type="PROSITE" id="PS50294">
    <property type="entry name" value="WD_REPEATS_REGION"/>
    <property type="match status" value="1"/>
</dbReference>
<evidence type="ECO:0000313" key="5">
    <source>
        <dbReference type="Proteomes" id="UP000306825"/>
    </source>
</evidence>
<dbReference type="InterPro" id="IPR036322">
    <property type="entry name" value="WD40_repeat_dom_sf"/>
</dbReference>
<dbReference type="PANTHER" id="PTHR19848">
    <property type="entry name" value="WD40 REPEAT PROTEIN"/>
    <property type="match status" value="1"/>
</dbReference>
<accession>A0ABX5V884</accession>
<dbReference type="SMART" id="SM00320">
    <property type="entry name" value="WD40"/>
    <property type="match status" value="4"/>
</dbReference>
<dbReference type="Proteomes" id="UP000306825">
    <property type="component" value="Chromosome"/>
</dbReference>
<evidence type="ECO:0000256" key="3">
    <source>
        <dbReference type="PROSITE-ProRule" id="PRU00221"/>
    </source>
</evidence>
<feature type="repeat" description="WD" evidence="3">
    <location>
        <begin position="99"/>
        <end position="140"/>
    </location>
</feature>
<gene>
    <name evidence="4" type="ORF">FE773_04595</name>
</gene>
<evidence type="ECO:0000256" key="1">
    <source>
        <dbReference type="ARBA" id="ARBA00022574"/>
    </source>
</evidence>
<dbReference type="InterPro" id="IPR001680">
    <property type="entry name" value="WD40_rpt"/>
</dbReference>
<dbReference type="EMBL" id="CP040463">
    <property type="protein sequence ID" value="QCT94483.1"/>
    <property type="molecule type" value="Genomic_DNA"/>
</dbReference>
<evidence type="ECO:0008006" key="6">
    <source>
        <dbReference type="Google" id="ProtNLM"/>
    </source>
</evidence>
<dbReference type="InterPro" id="IPR015943">
    <property type="entry name" value="WD40/YVTN_repeat-like_dom_sf"/>
</dbReference>
<organism evidence="4 5">
    <name type="scientific">Caminibacter mediatlanticus TB-2</name>
    <dbReference type="NCBI Taxonomy" id="391592"/>
    <lineage>
        <taxon>Bacteria</taxon>
        <taxon>Pseudomonadati</taxon>
        <taxon>Campylobacterota</taxon>
        <taxon>Epsilonproteobacteria</taxon>
        <taxon>Nautiliales</taxon>
        <taxon>Nautiliaceae</taxon>
        <taxon>Caminibacter</taxon>
    </lineage>
</organism>
<protein>
    <recommendedName>
        <fullName evidence="6">WD40 repeat domain-containing protein</fullName>
    </recommendedName>
</protein>
<name>A0ABX5V884_9BACT</name>
<keyword evidence="1 3" id="KW-0853">WD repeat</keyword>
<dbReference type="Gene3D" id="2.130.10.10">
    <property type="entry name" value="YVTN repeat-like/Quinoprotein amine dehydrogenase"/>
    <property type="match status" value="1"/>
</dbReference>
<keyword evidence="2" id="KW-0677">Repeat</keyword>
<dbReference type="PANTHER" id="PTHR19848:SF8">
    <property type="entry name" value="F-BOX AND WD REPEAT DOMAIN CONTAINING 7"/>
    <property type="match status" value="1"/>
</dbReference>
<evidence type="ECO:0000256" key="2">
    <source>
        <dbReference type="ARBA" id="ARBA00022737"/>
    </source>
</evidence>
<evidence type="ECO:0000313" key="4">
    <source>
        <dbReference type="EMBL" id="QCT94483.1"/>
    </source>
</evidence>
<dbReference type="Pfam" id="PF00400">
    <property type="entry name" value="WD40"/>
    <property type="match status" value="2"/>
</dbReference>
<reference evidence="4 5" key="1">
    <citation type="submission" date="2019-05" db="EMBL/GenBank/DDBJ databases">
        <title>A comparative analysis of the Nautiliaceae.</title>
        <authorList>
            <person name="Grosche A."/>
            <person name="Smedile F."/>
            <person name="Vetriani C."/>
        </authorList>
    </citation>
    <scope>NUCLEOTIDE SEQUENCE [LARGE SCALE GENOMIC DNA]</scope>
    <source>
        <strain evidence="4 5">TB-2</strain>
    </source>
</reference>
<dbReference type="SUPFAM" id="SSF50978">
    <property type="entry name" value="WD40 repeat-like"/>
    <property type="match status" value="1"/>
</dbReference>
<dbReference type="PROSITE" id="PS50082">
    <property type="entry name" value="WD_REPEATS_2"/>
    <property type="match status" value="1"/>
</dbReference>
<keyword evidence="5" id="KW-1185">Reference proteome</keyword>